<evidence type="ECO:0000256" key="1">
    <source>
        <dbReference type="SAM" id="MobiDB-lite"/>
    </source>
</evidence>
<keyword evidence="2" id="KW-1133">Transmembrane helix</keyword>
<reference evidence="4 5" key="1">
    <citation type="submission" date="2006-02" db="EMBL/GenBank/DDBJ databases">
        <authorList>
            <person name="Waterbury J."/>
            <person name="Ferriera S."/>
            <person name="Johnson J."/>
            <person name="Kravitz S."/>
            <person name="Halpern A."/>
            <person name="Remington K."/>
            <person name="Beeson K."/>
            <person name="Tran B."/>
            <person name="Rogers Y.-H."/>
            <person name="Friedman R."/>
            <person name="Venter J.C."/>
        </authorList>
    </citation>
    <scope>NUCLEOTIDE SEQUENCE [LARGE SCALE GENOMIC DNA]</scope>
    <source>
        <strain evidence="4 5">Nb-231</strain>
    </source>
</reference>
<dbReference type="Proteomes" id="UP000003374">
    <property type="component" value="Unassembled WGS sequence"/>
</dbReference>
<dbReference type="AlphaFoldDB" id="A4BL72"/>
<name>A4BL72_9GAMM</name>
<accession>A4BL72</accession>
<dbReference type="STRING" id="314278.NB231_14608"/>
<dbReference type="EMBL" id="AAOF01000001">
    <property type="protein sequence ID" value="EAR23060.1"/>
    <property type="molecule type" value="Genomic_DNA"/>
</dbReference>
<dbReference type="HOGENOM" id="CLU_1174434_0_0_6"/>
<evidence type="ECO:0000313" key="5">
    <source>
        <dbReference type="Proteomes" id="UP000003374"/>
    </source>
</evidence>
<feature type="region of interest" description="Disordered" evidence="1">
    <location>
        <begin position="25"/>
        <end position="65"/>
    </location>
</feature>
<evidence type="ECO:0000259" key="3">
    <source>
        <dbReference type="Pfam" id="PF13084"/>
    </source>
</evidence>
<feature type="domain" description="DUF3943" evidence="3">
    <location>
        <begin position="113"/>
        <end position="197"/>
    </location>
</feature>
<feature type="transmembrane region" description="Helical" evidence="2">
    <location>
        <begin position="76"/>
        <end position="96"/>
    </location>
</feature>
<keyword evidence="5" id="KW-1185">Reference proteome</keyword>
<sequence>MTIRRFMVRRNAVSTVLSGSPDAIFEEETHGATQEKHDRIESEPRKATGTTPATRNPFGNMAEQQSTPKIDFKKPVLYSLSFMAIGFGGFVAAGILENSPSADNFVKAFTSPPKFDDDPLLFNFVLHPLWGSETYLRAREAHFGVPGSIAFSFGASFTWEYFYESWAQQPSTQDLIVTTGVGWIIGEARYYLKKRLDPKNYWWIDPINTTLEYFNIGVSQDRTGNIRTTLRLSWDF</sequence>
<feature type="compositionally biased region" description="Basic and acidic residues" evidence="1">
    <location>
        <begin position="27"/>
        <end position="46"/>
    </location>
</feature>
<protein>
    <recommendedName>
        <fullName evidence="3">DUF3943 domain-containing protein</fullName>
    </recommendedName>
</protein>
<organism evidence="4 5">
    <name type="scientific">Nitrococcus mobilis Nb-231</name>
    <dbReference type="NCBI Taxonomy" id="314278"/>
    <lineage>
        <taxon>Bacteria</taxon>
        <taxon>Pseudomonadati</taxon>
        <taxon>Pseudomonadota</taxon>
        <taxon>Gammaproteobacteria</taxon>
        <taxon>Chromatiales</taxon>
        <taxon>Ectothiorhodospiraceae</taxon>
        <taxon>Nitrococcus</taxon>
    </lineage>
</organism>
<comment type="caution">
    <text evidence="4">The sequence shown here is derived from an EMBL/GenBank/DDBJ whole genome shotgun (WGS) entry which is preliminary data.</text>
</comment>
<proteinExistence type="predicted"/>
<dbReference type="eggNOG" id="COG3637">
    <property type="taxonomic scope" value="Bacteria"/>
</dbReference>
<keyword evidence="2" id="KW-0812">Transmembrane</keyword>
<keyword evidence="2" id="KW-0472">Membrane</keyword>
<dbReference type="InterPro" id="IPR025079">
    <property type="entry name" value="DUF3943"/>
</dbReference>
<gene>
    <name evidence="4" type="ORF">NB231_14608</name>
</gene>
<evidence type="ECO:0000313" key="4">
    <source>
        <dbReference type="EMBL" id="EAR23060.1"/>
    </source>
</evidence>
<evidence type="ECO:0000256" key="2">
    <source>
        <dbReference type="SAM" id="Phobius"/>
    </source>
</evidence>
<dbReference type="Pfam" id="PF13084">
    <property type="entry name" value="DUF3943"/>
    <property type="match status" value="1"/>
</dbReference>